<gene>
    <name evidence="2" type="ORF">N4J17_13675</name>
</gene>
<accession>A0ABZ2F525</accession>
<sequence length="254" mass="28906">MMGGIERKGGGIVRLMDYFDRCYIINLPERRDRRREMEKELERVGLSPMPGRVEFFPAIRPESAGPFPSIGAHGCFMSHLSILRAAKAQGLRNVLILEDDLTLSAQFPEVEERLLGELREIPWDLTFFGHVLEFSEVPSDKVHLEPYAGPIVTAHFYAVNGPVIDRLLAFLDTLLQRPPGHPEGGPMHVDGAYSTFRQQNPDVVTLVAVPSLGWQRSSRSDIAPNRWYDRWPLMRNLVALARRGKVWLRGNRRL</sequence>
<evidence type="ECO:0000313" key="3">
    <source>
        <dbReference type="Proteomes" id="UP001359308"/>
    </source>
</evidence>
<dbReference type="EMBL" id="CP104311">
    <property type="protein sequence ID" value="WWF01504.1"/>
    <property type="molecule type" value="Genomic_DNA"/>
</dbReference>
<reference evidence="2 3" key="1">
    <citation type="submission" date="2022-09" db="EMBL/GenBank/DDBJ databases">
        <authorList>
            <person name="Giprobiosintez L."/>
        </authorList>
    </citation>
    <scope>NUCLEOTIDE SEQUENCE [LARGE SCALE GENOMIC DNA]</scope>
    <source>
        <strain evidence="3">VKPM-B-12549 (GBS-15)</strain>
    </source>
</reference>
<dbReference type="Pfam" id="PF01755">
    <property type="entry name" value="Glyco_transf_25"/>
    <property type="match status" value="1"/>
</dbReference>
<feature type="domain" description="Glycosyl transferase family 25" evidence="1">
    <location>
        <begin position="21"/>
        <end position="119"/>
    </location>
</feature>
<dbReference type="InterPro" id="IPR002654">
    <property type="entry name" value="Glyco_trans_25"/>
</dbReference>
<proteinExistence type="predicted"/>
<protein>
    <submittedName>
        <fullName evidence="2">Glycosyltransferase family 25 protein</fullName>
    </submittedName>
</protein>
<evidence type="ECO:0000313" key="2">
    <source>
        <dbReference type="EMBL" id="WWF01504.1"/>
    </source>
</evidence>
<name>A0ABZ2F525_METCP</name>
<evidence type="ECO:0000259" key="1">
    <source>
        <dbReference type="Pfam" id="PF01755"/>
    </source>
</evidence>
<keyword evidence="3" id="KW-1185">Reference proteome</keyword>
<dbReference type="RefSeq" id="WP_232470260.1">
    <property type="nucleotide sequence ID" value="NZ_CP104311.1"/>
</dbReference>
<dbReference type="Proteomes" id="UP001359308">
    <property type="component" value="Chromosome"/>
</dbReference>
<organism evidence="2 3">
    <name type="scientific">Methylococcus capsulatus</name>
    <dbReference type="NCBI Taxonomy" id="414"/>
    <lineage>
        <taxon>Bacteria</taxon>
        <taxon>Pseudomonadati</taxon>
        <taxon>Pseudomonadota</taxon>
        <taxon>Gammaproteobacteria</taxon>
        <taxon>Methylococcales</taxon>
        <taxon>Methylococcaceae</taxon>
        <taxon>Methylococcus</taxon>
    </lineage>
</organism>